<evidence type="ECO:0000256" key="1">
    <source>
        <dbReference type="SAM" id="SignalP"/>
    </source>
</evidence>
<sequence>MKFKHTLIAALSAFALLAAAPAFADDDDWYDDDDYRPRYSQSYKAKRSKYAHGRYISYAQARRAALSRIGGRVKDIDFDRDDGYPHYDVEIIKRGREYNVKVDARTGRVVSVRRDD</sequence>
<proteinExistence type="predicted"/>
<dbReference type="Pfam" id="PF03413">
    <property type="entry name" value="PepSY"/>
    <property type="match status" value="1"/>
</dbReference>
<dbReference type="InterPro" id="IPR025711">
    <property type="entry name" value="PepSY"/>
</dbReference>
<dbReference type="RefSeq" id="WP_074895611.1">
    <property type="nucleotide sequence ID" value="NZ_CALIXL010000031.1"/>
</dbReference>
<organism evidence="3 4">
    <name type="scientific">Neisseria elongata</name>
    <dbReference type="NCBI Taxonomy" id="495"/>
    <lineage>
        <taxon>Bacteria</taxon>
        <taxon>Pseudomonadati</taxon>
        <taxon>Pseudomonadota</taxon>
        <taxon>Betaproteobacteria</taxon>
        <taxon>Neisseriales</taxon>
        <taxon>Neisseriaceae</taxon>
        <taxon>Neisseria</taxon>
    </lineage>
</organism>
<dbReference type="GeneID" id="93352545"/>
<name>A0A378U133_NEIEL</name>
<protein>
    <submittedName>
        <fullName evidence="3">Peptidase propeptide and YPEB domain</fullName>
    </submittedName>
</protein>
<feature type="signal peptide" evidence="1">
    <location>
        <begin position="1"/>
        <end position="24"/>
    </location>
</feature>
<dbReference type="Gene3D" id="3.10.450.40">
    <property type="match status" value="1"/>
</dbReference>
<keyword evidence="1" id="KW-0732">Signal</keyword>
<reference evidence="3 4" key="1">
    <citation type="submission" date="2018-06" db="EMBL/GenBank/DDBJ databases">
        <authorList>
            <consortium name="Pathogen Informatics"/>
            <person name="Doyle S."/>
        </authorList>
    </citation>
    <scope>NUCLEOTIDE SEQUENCE [LARGE SCALE GENOMIC DNA]</scope>
    <source>
        <strain evidence="3 4">NCTC10660</strain>
    </source>
</reference>
<evidence type="ECO:0000259" key="2">
    <source>
        <dbReference type="Pfam" id="PF03413"/>
    </source>
</evidence>
<dbReference type="EMBL" id="UGQW01000002">
    <property type="protein sequence ID" value="STZ68062.1"/>
    <property type="molecule type" value="Genomic_DNA"/>
</dbReference>
<evidence type="ECO:0000313" key="3">
    <source>
        <dbReference type="EMBL" id="STZ68062.1"/>
    </source>
</evidence>
<evidence type="ECO:0000313" key="4">
    <source>
        <dbReference type="Proteomes" id="UP000254927"/>
    </source>
</evidence>
<accession>A0A378U133</accession>
<feature type="chain" id="PRO_5016565328" evidence="1">
    <location>
        <begin position="25"/>
        <end position="116"/>
    </location>
</feature>
<dbReference type="Proteomes" id="UP000254927">
    <property type="component" value="Unassembled WGS sequence"/>
</dbReference>
<dbReference type="AlphaFoldDB" id="A0A378U133"/>
<feature type="domain" description="PepSY" evidence="2">
    <location>
        <begin position="56"/>
        <end position="112"/>
    </location>
</feature>
<gene>
    <name evidence="3" type="ORF">NCTC10660_01562</name>
</gene>